<protein>
    <submittedName>
        <fullName evidence="1">Phytoene synthase</fullName>
    </submittedName>
</protein>
<dbReference type="EMBL" id="CP006764">
    <property type="protein sequence ID" value="AIT59908.1"/>
    <property type="molecule type" value="Genomic_DNA"/>
</dbReference>
<dbReference type="SUPFAM" id="SSF48576">
    <property type="entry name" value="Terpenoid synthases"/>
    <property type="match status" value="1"/>
</dbReference>
<dbReference type="SFLD" id="SFLDG01018">
    <property type="entry name" value="Squalene/Phytoene_Synthase_Lik"/>
    <property type="match status" value="1"/>
</dbReference>
<dbReference type="KEGG" id="cdo:CDOO_00135"/>
<proteinExistence type="predicted"/>
<name>A0A097ICS1_9CORY</name>
<dbReference type="RefSeq" id="WP_018022351.1">
    <property type="nucleotide sequence ID" value="NZ_AQUX01000007.1"/>
</dbReference>
<dbReference type="InterPro" id="IPR002060">
    <property type="entry name" value="Squ/phyt_synthse"/>
</dbReference>
<evidence type="ECO:0000313" key="2">
    <source>
        <dbReference type="Proteomes" id="UP000029914"/>
    </source>
</evidence>
<dbReference type="Gene3D" id="1.10.600.10">
    <property type="entry name" value="Farnesyl Diphosphate Synthase"/>
    <property type="match status" value="1"/>
</dbReference>
<dbReference type="Proteomes" id="UP000029914">
    <property type="component" value="Chromosome"/>
</dbReference>
<organism evidence="1 2">
    <name type="scientific">Corynebacterium doosanense CAU 212 = DSM 45436</name>
    <dbReference type="NCBI Taxonomy" id="558173"/>
    <lineage>
        <taxon>Bacteria</taxon>
        <taxon>Bacillati</taxon>
        <taxon>Actinomycetota</taxon>
        <taxon>Actinomycetes</taxon>
        <taxon>Mycobacteriales</taxon>
        <taxon>Corynebacteriaceae</taxon>
        <taxon>Corynebacterium</taxon>
    </lineage>
</organism>
<dbReference type="OrthoDB" id="9807580at2"/>
<dbReference type="InterPro" id="IPR033904">
    <property type="entry name" value="Trans_IPPS_HH"/>
</dbReference>
<dbReference type="PANTHER" id="PTHR31480">
    <property type="entry name" value="BIFUNCTIONAL LYCOPENE CYCLASE/PHYTOENE SYNTHASE"/>
    <property type="match status" value="1"/>
</dbReference>
<dbReference type="SFLD" id="SFLDS00005">
    <property type="entry name" value="Isoprenoid_Synthase_Type_I"/>
    <property type="match status" value="1"/>
</dbReference>
<dbReference type="InterPro" id="IPR008949">
    <property type="entry name" value="Isoprenoid_synthase_dom_sf"/>
</dbReference>
<reference evidence="1 2" key="1">
    <citation type="submission" date="2013-09" db="EMBL/GenBank/DDBJ databases">
        <title>Complete genome sequence of Corynebacterium doosanense CAU 212(T) (=DSM 45436(T)), isolated from activated sludge.</title>
        <authorList>
            <person name="Schaffert L."/>
            <person name="Albersmeier A."/>
            <person name="Kalinowski J."/>
            <person name="Ruckert C."/>
        </authorList>
    </citation>
    <scope>NUCLEOTIDE SEQUENCE [LARGE SCALE GENOMIC DNA]</scope>
    <source>
        <strain evidence="1 2">CAU 212</strain>
    </source>
</reference>
<dbReference type="GO" id="GO:0016114">
    <property type="term" value="P:terpenoid biosynthetic process"/>
    <property type="evidence" value="ECO:0007669"/>
    <property type="project" value="UniProtKB-ARBA"/>
</dbReference>
<accession>A0A097ICS1</accession>
<dbReference type="eggNOG" id="COG1562">
    <property type="taxonomic scope" value="Bacteria"/>
</dbReference>
<dbReference type="STRING" id="558173.CDOO_00135"/>
<evidence type="ECO:0000313" key="1">
    <source>
        <dbReference type="EMBL" id="AIT59908.1"/>
    </source>
</evidence>
<dbReference type="GO" id="GO:0051996">
    <property type="term" value="F:squalene synthase [NAD(P)H] activity"/>
    <property type="evidence" value="ECO:0007669"/>
    <property type="project" value="InterPro"/>
</dbReference>
<keyword evidence="2" id="KW-1185">Reference proteome</keyword>
<dbReference type="CDD" id="cd00683">
    <property type="entry name" value="Trans_IPPS_HH"/>
    <property type="match status" value="1"/>
</dbReference>
<gene>
    <name evidence="1" type="ORF">CDOO_00135</name>
</gene>
<dbReference type="Pfam" id="PF00494">
    <property type="entry name" value="SQS_PSY"/>
    <property type="match status" value="1"/>
</dbReference>
<dbReference type="AlphaFoldDB" id="A0A097ICS1"/>
<dbReference type="HOGENOM" id="CLU_037269_3_0_11"/>
<sequence>MPEPIEDFGQAAHHAARQVIAQYSSSFSLASRLLTEPARTDIRNLYAVVRIADEIVDGAASSTEAPTLINDYEHQIRTAHLHLFHTDPVIHAFAITARRCGFQDEHLEAFFASMRRDLDPTPHDRASFDQYVYGSAEVIGLLCLDVFLAGQPRTDRPALDSAAQRLGAAFQKINFLRDRDEDAERGRSYLVGDLLPEARADLAAARQAITLLPLSARAGVLAATDLFDELIDLLERPHTGRVSVPRRRKLAITTRAAARALRP</sequence>